<evidence type="ECO:0000313" key="2">
    <source>
        <dbReference type="Proteomes" id="UP000887013"/>
    </source>
</evidence>
<sequence length="290" mass="34285">MQAITSFSHVSPLLTLSKINNSQEEMSYITRMRNETFSVKSGEDEENIEHNPFEHNILCPLSRMPYLDICLRHALSKIGMCHAFVQNNRLFRQRRTNIDNDFFQGENTDQYIHREELDRRVTEYGPTERNSAVGFITNSLRYSFDSGWVSWSMLRRLFRDNQLDKIQTNTSVDYLNSLYKSTWRRVYADNYTMFSCSDTAIAAYVKEQLQTRKQVHIVNHIMKRERGERVNNFKVLESLASSFYYVLPHQNEGDYNRINFIIRSCAIASLLGRNYQTYEIFHFESGVLHF</sequence>
<reference evidence="1" key="1">
    <citation type="submission" date="2020-08" db="EMBL/GenBank/DDBJ databases">
        <title>Multicomponent nature underlies the extraordinary mechanical properties of spider dragline silk.</title>
        <authorList>
            <person name="Kono N."/>
            <person name="Nakamura H."/>
            <person name="Mori M."/>
            <person name="Yoshida Y."/>
            <person name="Ohtoshi R."/>
            <person name="Malay A.D."/>
            <person name="Moran D.A.P."/>
            <person name="Tomita M."/>
            <person name="Numata K."/>
            <person name="Arakawa K."/>
        </authorList>
    </citation>
    <scope>NUCLEOTIDE SEQUENCE</scope>
</reference>
<proteinExistence type="predicted"/>
<name>A0A8X6MMJ8_NEPPI</name>
<dbReference type="EMBL" id="BMAW01000103">
    <property type="protein sequence ID" value="GFS67481.1"/>
    <property type="molecule type" value="Genomic_DNA"/>
</dbReference>
<gene>
    <name evidence="1" type="primary">NCL1_56917</name>
    <name evidence="1" type="ORF">NPIL_154111</name>
</gene>
<comment type="caution">
    <text evidence="1">The sequence shown here is derived from an EMBL/GenBank/DDBJ whole genome shotgun (WGS) entry which is preliminary data.</text>
</comment>
<organism evidence="1 2">
    <name type="scientific">Nephila pilipes</name>
    <name type="common">Giant wood spider</name>
    <name type="synonym">Nephila maculata</name>
    <dbReference type="NCBI Taxonomy" id="299642"/>
    <lineage>
        <taxon>Eukaryota</taxon>
        <taxon>Metazoa</taxon>
        <taxon>Ecdysozoa</taxon>
        <taxon>Arthropoda</taxon>
        <taxon>Chelicerata</taxon>
        <taxon>Arachnida</taxon>
        <taxon>Araneae</taxon>
        <taxon>Araneomorphae</taxon>
        <taxon>Entelegynae</taxon>
        <taxon>Araneoidea</taxon>
        <taxon>Nephilidae</taxon>
        <taxon>Nephila</taxon>
    </lineage>
</organism>
<dbReference type="Proteomes" id="UP000887013">
    <property type="component" value="Unassembled WGS sequence"/>
</dbReference>
<dbReference type="AlphaFoldDB" id="A0A8X6MMJ8"/>
<evidence type="ECO:0000313" key="1">
    <source>
        <dbReference type="EMBL" id="GFS67481.1"/>
    </source>
</evidence>
<accession>A0A8X6MMJ8</accession>
<keyword evidence="2" id="KW-1185">Reference proteome</keyword>
<protein>
    <submittedName>
        <fullName evidence="1">Uncharacterized protein</fullName>
    </submittedName>
</protein>